<dbReference type="Proteomes" id="UP000005207">
    <property type="component" value="Linkage group LG6"/>
</dbReference>
<dbReference type="SUPFAM" id="SSF56219">
    <property type="entry name" value="DNase I-like"/>
    <property type="match status" value="1"/>
</dbReference>
<evidence type="ECO:0000259" key="1">
    <source>
        <dbReference type="Pfam" id="PF00078"/>
    </source>
</evidence>
<dbReference type="GeneTree" id="ENSGT00940000163737"/>
<dbReference type="GO" id="GO:0003824">
    <property type="term" value="F:catalytic activity"/>
    <property type="evidence" value="ECO:0007669"/>
    <property type="project" value="InterPro"/>
</dbReference>
<reference evidence="3" key="3">
    <citation type="submission" date="2025-09" db="UniProtKB">
        <authorList>
            <consortium name="Ensembl"/>
        </authorList>
    </citation>
    <scope>IDENTIFICATION</scope>
</reference>
<evidence type="ECO:0000259" key="2">
    <source>
        <dbReference type="Pfam" id="PF03372"/>
    </source>
</evidence>
<reference evidence="4" key="1">
    <citation type="submission" date="2012-01" db="EMBL/GenBank/DDBJ databases">
        <title>The Genome Sequence of Oreochromis niloticus (Nile Tilapia).</title>
        <authorList>
            <consortium name="Broad Institute Genome Assembly Team"/>
            <consortium name="Broad Institute Sequencing Platform"/>
            <person name="Di Palma F."/>
            <person name="Johnson J."/>
            <person name="Lander E.S."/>
            <person name="Lindblad-Toh K."/>
        </authorList>
    </citation>
    <scope>NUCLEOTIDE SEQUENCE [LARGE SCALE GENOMIC DNA]</scope>
</reference>
<dbReference type="InParanoid" id="A0A669DZU8"/>
<organism evidence="3 4">
    <name type="scientific">Oreochromis niloticus</name>
    <name type="common">Nile tilapia</name>
    <name type="synonym">Tilapia nilotica</name>
    <dbReference type="NCBI Taxonomy" id="8128"/>
    <lineage>
        <taxon>Eukaryota</taxon>
        <taxon>Metazoa</taxon>
        <taxon>Chordata</taxon>
        <taxon>Craniata</taxon>
        <taxon>Vertebrata</taxon>
        <taxon>Euteleostomi</taxon>
        <taxon>Actinopterygii</taxon>
        <taxon>Neopterygii</taxon>
        <taxon>Teleostei</taxon>
        <taxon>Neoteleostei</taxon>
        <taxon>Acanthomorphata</taxon>
        <taxon>Ovalentaria</taxon>
        <taxon>Cichlomorphae</taxon>
        <taxon>Cichliformes</taxon>
        <taxon>Cichlidae</taxon>
        <taxon>African cichlids</taxon>
        <taxon>Pseudocrenilabrinae</taxon>
        <taxon>Oreochromini</taxon>
        <taxon>Oreochromis</taxon>
    </lineage>
</organism>
<dbReference type="InterPro" id="IPR005135">
    <property type="entry name" value="Endo/exonuclease/phosphatase"/>
</dbReference>
<sequence length="665" mass="76040">MTDVQGSVKAEGGNLQLISWNVKGLGSSIKRGKVFKHLKSLSADIIFLQETHIKKDTQDRLKCNWVSQIYQSPFTSHACGVAILFGKNIPFQMTSMVTDPLGRYIMVSGTINSHPLTLLNIYGPNTDEPSFFKRIFDLLPDNDSNIIVAGDLNCYLDPFLDRSSTQLVSESASSKLLNNLLKTKDMVDIWRIQHPTGREYSFYSHVHKSYTRIDYFLVSSRLISQVTNSKYYNILISDHSPLTISLNLALPKQVFAWRLNANLLKDDIFVKNITCTLKNYIELNDNGEVSDSTLWEALKTVLRGEIISYTSALKKEREKRLSEINSVLPDLERTYQVSKSPVDYKEIVKLKYEYNDIMSGLVSNLLWKLRQKHFEFGDKPGMLLSRQLKGVQATRAIHSIKSKTGTLLTNPIDINRRFSEVYSELYSLKHNVLQSDLNGFFDSLPLPKLKNSFRDYLDSEFTLQEVIQAIQSFPNGKTAGPDGFCPEFYKIFCDILAPLVLRMLRNSKEEGKLPKTLCQANITLILKKGKDKTDPNNFRPIALQNFDRKIVTKILATRLNKHLASIIHPDQTGFIPGRLSFFNVRRLLNIIYSDYKNFKGASVLALDAHKAFDQVEWPYMFESLRRFGFGESFISWVKLIYTEPMCSVLRNNNQSAPFLQIKAKH</sequence>
<dbReference type="OMA" id="TATICHI"/>
<dbReference type="SUPFAM" id="SSF56672">
    <property type="entry name" value="DNA/RNA polymerases"/>
    <property type="match status" value="1"/>
</dbReference>
<reference evidence="3" key="2">
    <citation type="submission" date="2025-08" db="UniProtKB">
        <authorList>
            <consortium name="Ensembl"/>
        </authorList>
    </citation>
    <scope>IDENTIFICATION</scope>
</reference>
<feature type="domain" description="Reverse transcriptase" evidence="1">
    <location>
        <begin position="529"/>
        <end position="652"/>
    </location>
</feature>
<dbReference type="Pfam" id="PF00078">
    <property type="entry name" value="RVT_1"/>
    <property type="match status" value="1"/>
</dbReference>
<dbReference type="InterPro" id="IPR000477">
    <property type="entry name" value="RT_dom"/>
</dbReference>
<dbReference type="CDD" id="cd09076">
    <property type="entry name" value="L1-EN"/>
    <property type="match status" value="1"/>
</dbReference>
<protein>
    <recommendedName>
        <fullName evidence="5">Reverse transcriptase domain-containing protein</fullName>
    </recommendedName>
</protein>
<keyword evidence="4" id="KW-1185">Reference proteome</keyword>
<proteinExistence type="predicted"/>
<dbReference type="InterPro" id="IPR043502">
    <property type="entry name" value="DNA/RNA_pol_sf"/>
</dbReference>
<dbReference type="Ensembl" id="ENSONIT00000037102.1">
    <property type="protein sequence ID" value="ENSONIP00000064879.1"/>
    <property type="gene ID" value="ENSONIG00000041074.1"/>
</dbReference>
<evidence type="ECO:0008006" key="5">
    <source>
        <dbReference type="Google" id="ProtNLM"/>
    </source>
</evidence>
<dbReference type="Pfam" id="PF03372">
    <property type="entry name" value="Exo_endo_phos"/>
    <property type="match status" value="1"/>
</dbReference>
<dbReference type="PANTHER" id="PTHR19446">
    <property type="entry name" value="REVERSE TRANSCRIPTASES"/>
    <property type="match status" value="1"/>
</dbReference>
<evidence type="ECO:0000313" key="3">
    <source>
        <dbReference type="Ensembl" id="ENSONIP00000064879.1"/>
    </source>
</evidence>
<dbReference type="Gene3D" id="3.60.10.10">
    <property type="entry name" value="Endonuclease/exonuclease/phosphatase"/>
    <property type="match status" value="1"/>
</dbReference>
<dbReference type="CDD" id="cd01650">
    <property type="entry name" value="RT_nLTR_like"/>
    <property type="match status" value="1"/>
</dbReference>
<evidence type="ECO:0000313" key="4">
    <source>
        <dbReference type="Proteomes" id="UP000005207"/>
    </source>
</evidence>
<feature type="domain" description="Endonuclease/exonuclease/phosphatase" evidence="2">
    <location>
        <begin position="18"/>
        <end position="239"/>
    </location>
</feature>
<accession>A0A669DZU8</accession>
<dbReference type="InterPro" id="IPR036691">
    <property type="entry name" value="Endo/exonu/phosph_ase_sf"/>
</dbReference>
<name>A0A669DZU8_ORENI</name>
<dbReference type="AlphaFoldDB" id="A0A669DZU8"/>